<sequence length="522" mass="54344">MWAVLSFAACIALWPPLVVGQANRTVDDSSPQITYAPASAVTHGNLTGFDISKLYNGTISIMDATEIPSVNMTMNFIGSALWVFINKPQTEDQYVIGYKSYLDGVNVDQNTYISNNRDAEYAIVACSNTSMDLGPHTFTLEATDLATYFDYAVFTSNDPTPETTIPPIQSASAASAAIGGATGKTKPPSQPSGSPSQAADALNKNATVARIAGAAAAGVVVLAAGIVALLLLKRRRARARGVKPHYGANGGNAYPGGAYGAHGAGGAQASDMSMAQASDATPLHAQASQYSPGSMPSTQEYNMPYAAQGQPQDVYPASQNTYPPQAQMHYPPPGPPYMRSDYPVQAYGPGAPSLSSPQPSPYSSSPEAAAQYDPESNTLAYVPSAEQEPQLQRMLAEQRAVQAEYTRPDPAQWGDEKAAMRRNASMGALAGGPHVMNPGSPNSGIGPGVARSGTARTAGGNGDVYPASPLSAYGHAQAQARDAAALSTIAAEMVALRAHVARLETHGQRADEDGFGAPPAYN</sequence>
<feature type="compositionally biased region" description="Polar residues" evidence="1">
    <location>
        <begin position="286"/>
        <end position="301"/>
    </location>
</feature>
<feature type="compositionally biased region" description="Low complexity" evidence="1">
    <location>
        <begin position="349"/>
        <end position="370"/>
    </location>
</feature>
<feature type="signal peptide" evidence="3">
    <location>
        <begin position="1"/>
        <end position="20"/>
    </location>
</feature>
<keyword evidence="2" id="KW-0812">Transmembrane</keyword>
<dbReference type="EMBL" id="JARJCW010000052">
    <property type="protein sequence ID" value="KAJ7203121.1"/>
    <property type="molecule type" value="Genomic_DNA"/>
</dbReference>
<evidence type="ECO:0000256" key="2">
    <source>
        <dbReference type="SAM" id="Phobius"/>
    </source>
</evidence>
<evidence type="ECO:0000256" key="1">
    <source>
        <dbReference type="SAM" id="MobiDB-lite"/>
    </source>
</evidence>
<keyword evidence="5" id="KW-1185">Reference proteome</keyword>
<comment type="caution">
    <text evidence="4">The sequence shown here is derived from an EMBL/GenBank/DDBJ whole genome shotgun (WGS) entry which is preliminary data.</text>
</comment>
<reference evidence="4" key="1">
    <citation type="submission" date="2023-03" db="EMBL/GenBank/DDBJ databases">
        <title>Massive genome expansion in bonnet fungi (Mycena s.s.) driven by repeated elements and novel gene families across ecological guilds.</title>
        <authorList>
            <consortium name="Lawrence Berkeley National Laboratory"/>
            <person name="Harder C.B."/>
            <person name="Miyauchi S."/>
            <person name="Viragh M."/>
            <person name="Kuo A."/>
            <person name="Thoen E."/>
            <person name="Andreopoulos B."/>
            <person name="Lu D."/>
            <person name="Skrede I."/>
            <person name="Drula E."/>
            <person name="Henrissat B."/>
            <person name="Morin E."/>
            <person name="Kohler A."/>
            <person name="Barry K."/>
            <person name="LaButti K."/>
            <person name="Morin E."/>
            <person name="Salamov A."/>
            <person name="Lipzen A."/>
            <person name="Mereny Z."/>
            <person name="Hegedus B."/>
            <person name="Baldrian P."/>
            <person name="Stursova M."/>
            <person name="Weitz H."/>
            <person name="Taylor A."/>
            <person name="Grigoriev I.V."/>
            <person name="Nagy L.G."/>
            <person name="Martin F."/>
            <person name="Kauserud H."/>
        </authorList>
    </citation>
    <scope>NUCLEOTIDE SEQUENCE</scope>
    <source>
        <strain evidence="4">9144</strain>
    </source>
</reference>
<feature type="transmembrane region" description="Helical" evidence="2">
    <location>
        <begin position="211"/>
        <end position="232"/>
    </location>
</feature>
<feature type="region of interest" description="Disordered" evidence="1">
    <location>
        <begin position="176"/>
        <end position="199"/>
    </location>
</feature>
<keyword evidence="3" id="KW-0732">Signal</keyword>
<protein>
    <submittedName>
        <fullName evidence="4">Uncharacterized protein</fullName>
    </submittedName>
</protein>
<feature type="chain" id="PRO_5042071267" evidence="3">
    <location>
        <begin position="21"/>
        <end position="522"/>
    </location>
</feature>
<feature type="compositionally biased region" description="Low complexity" evidence="1">
    <location>
        <begin position="176"/>
        <end position="197"/>
    </location>
</feature>
<dbReference type="Proteomes" id="UP001219525">
    <property type="component" value="Unassembled WGS sequence"/>
</dbReference>
<evidence type="ECO:0000313" key="5">
    <source>
        <dbReference type="Proteomes" id="UP001219525"/>
    </source>
</evidence>
<evidence type="ECO:0000256" key="3">
    <source>
        <dbReference type="SAM" id="SignalP"/>
    </source>
</evidence>
<gene>
    <name evidence="4" type="ORF">GGX14DRAFT_544364</name>
</gene>
<feature type="compositionally biased region" description="Low complexity" evidence="1">
    <location>
        <begin position="267"/>
        <end position="280"/>
    </location>
</feature>
<keyword evidence="2" id="KW-0472">Membrane</keyword>
<name>A0AAD6YAY7_9AGAR</name>
<accession>A0AAD6YAY7</accession>
<proteinExistence type="predicted"/>
<keyword evidence="2" id="KW-1133">Transmembrane helix</keyword>
<dbReference type="AlphaFoldDB" id="A0AAD6YAY7"/>
<evidence type="ECO:0000313" key="4">
    <source>
        <dbReference type="EMBL" id="KAJ7203121.1"/>
    </source>
</evidence>
<organism evidence="4 5">
    <name type="scientific">Mycena pura</name>
    <dbReference type="NCBI Taxonomy" id="153505"/>
    <lineage>
        <taxon>Eukaryota</taxon>
        <taxon>Fungi</taxon>
        <taxon>Dikarya</taxon>
        <taxon>Basidiomycota</taxon>
        <taxon>Agaricomycotina</taxon>
        <taxon>Agaricomycetes</taxon>
        <taxon>Agaricomycetidae</taxon>
        <taxon>Agaricales</taxon>
        <taxon>Marasmiineae</taxon>
        <taxon>Mycenaceae</taxon>
        <taxon>Mycena</taxon>
    </lineage>
</organism>
<feature type="region of interest" description="Disordered" evidence="1">
    <location>
        <begin position="263"/>
        <end position="373"/>
    </location>
</feature>